<feature type="transmembrane region" description="Helical" evidence="11">
    <location>
        <begin position="149"/>
        <end position="171"/>
    </location>
</feature>
<feature type="transmembrane region" description="Helical" evidence="11">
    <location>
        <begin position="756"/>
        <end position="776"/>
    </location>
</feature>
<dbReference type="PANTHER" id="PTHR31942:SF9">
    <property type="entry name" value="MLO-LIKE PROTEIN 4"/>
    <property type="match status" value="1"/>
</dbReference>
<comment type="subcellular location">
    <subcellularLocation>
        <location evidence="1 11">Membrane</location>
        <topology evidence="1 11">Multi-pass membrane protein</topology>
    </subcellularLocation>
</comment>
<feature type="transmembrane region" description="Helical" evidence="11">
    <location>
        <begin position="1414"/>
        <end position="1433"/>
    </location>
</feature>
<evidence type="ECO:0000256" key="8">
    <source>
        <dbReference type="ARBA" id="ARBA00023065"/>
    </source>
</evidence>
<proteinExistence type="inferred from homology"/>
<evidence type="ECO:0000256" key="9">
    <source>
        <dbReference type="ARBA" id="ARBA00023136"/>
    </source>
</evidence>
<evidence type="ECO:0000256" key="3">
    <source>
        <dbReference type="ARBA" id="ARBA00022448"/>
    </source>
</evidence>
<dbReference type="InterPro" id="IPR053937">
    <property type="entry name" value="GOST_TM"/>
</dbReference>
<evidence type="ECO:0000256" key="2">
    <source>
        <dbReference type="ARBA" id="ARBA00006574"/>
    </source>
</evidence>
<keyword evidence="6" id="KW-0112">Calmodulin-binding</keyword>
<feature type="domain" description="GOST seven transmembrane" evidence="13">
    <location>
        <begin position="723"/>
        <end position="964"/>
    </location>
</feature>
<evidence type="ECO:0000313" key="15">
    <source>
        <dbReference type="Proteomes" id="UP000682877"/>
    </source>
</evidence>
<feature type="transmembrane region" description="Helical" evidence="11">
    <location>
        <begin position="1186"/>
        <end position="1207"/>
    </location>
</feature>
<feature type="region of interest" description="Disordered" evidence="12">
    <location>
        <begin position="1271"/>
        <end position="1302"/>
    </location>
</feature>
<feature type="transmembrane region" description="Helical" evidence="11">
    <location>
        <begin position="399"/>
        <end position="420"/>
    </location>
</feature>
<dbReference type="EMBL" id="LR999451">
    <property type="protein sequence ID" value="CAE5957152.1"/>
    <property type="molecule type" value="Genomic_DNA"/>
</dbReference>
<evidence type="ECO:0000313" key="14">
    <source>
        <dbReference type="EMBL" id="CAE5957152.1"/>
    </source>
</evidence>
<evidence type="ECO:0000256" key="5">
    <source>
        <dbReference type="ARBA" id="ARBA00022821"/>
    </source>
</evidence>
<dbReference type="GO" id="GO:0016020">
    <property type="term" value="C:membrane"/>
    <property type="evidence" value="ECO:0007669"/>
    <property type="project" value="UniProtKB-SubCell"/>
</dbReference>
<evidence type="ECO:0000256" key="10">
    <source>
        <dbReference type="ARBA" id="ARBA00023265"/>
    </source>
</evidence>
<keyword evidence="3 11" id="KW-0813">Transport</keyword>
<feature type="transmembrane region" description="Helical" evidence="11">
    <location>
        <begin position="299"/>
        <end position="318"/>
    </location>
</feature>
<feature type="transmembrane region" description="Helical" evidence="11">
    <location>
        <begin position="727"/>
        <end position="744"/>
    </location>
</feature>
<dbReference type="InterPro" id="IPR004698">
    <property type="entry name" value="Zn/Fe_permease_fun/pln"/>
</dbReference>
<feature type="transmembrane region" description="Helical" evidence="11">
    <location>
        <begin position="1372"/>
        <end position="1394"/>
    </location>
</feature>
<name>A0A8S1ZCW1_ARAAE</name>
<accession>A0A8S1ZCW1</accession>
<feature type="compositionally biased region" description="Basic residues" evidence="12">
    <location>
        <begin position="1286"/>
        <end position="1297"/>
    </location>
</feature>
<dbReference type="Pfam" id="PF06814">
    <property type="entry name" value="GOST_TM"/>
    <property type="match status" value="1"/>
</dbReference>
<dbReference type="GO" id="GO:0005385">
    <property type="term" value="F:zinc ion transmembrane transporter activity"/>
    <property type="evidence" value="ECO:0007669"/>
    <property type="project" value="InterPro"/>
</dbReference>
<feature type="transmembrane region" description="Helical" evidence="11">
    <location>
        <begin position="1109"/>
        <end position="1133"/>
    </location>
</feature>
<dbReference type="Pfam" id="PF02535">
    <property type="entry name" value="Zip"/>
    <property type="match status" value="1"/>
</dbReference>
<dbReference type="GO" id="GO:0006952">
    <property type="term" value="P:defense response"/>
    <property type="evidence" value="ECO:0007669"/>
    <property type="project" value="UniProtKB-KW"/>
</dbReference>
<dbReference type="Proteomes" id="UP000682877">
    <property type="component" value="Chromosome 1"/>
</dbReference>
<keyword evidence="8 11" id="KW-0406">Ion transport</keyword>
<dbReference type="InterPro" id="IPR004326">
    <property type="entry name" value="Mlo"/>
</dbReference>
<dbReference type="NCBIfam" id="TIGR00820">
    <property type="entry name" value="zip"/>
    <property type="match status" value="1"/>
</dbReference>
<keyword evidence="5" id="KW-0611">Plant defense</keyword>
<feature type="transmembrane region" description="Helical" evidence="11">
    <location>
        <begin position="272"/>
        <end position="292"/>
    </location>
</feature>
<keyword evidence="9 11" id="KW-0472">Membrane</keyword>
<keyword evidence="4 11" id="KW-0812">Transmembrane</keyword>
<reference evidence="14" key="1">
    <citation type="submission" date="2021-01" db="EMBL/GenBank/DDBJ databases">
        <authorList>
            <person name="Bezrukov I."/>
        </authorList>
    </citation>
    <scope>NUCLEOTIDE SEQUENCE</scope>
</reference>
<feature type="transmembrane region" description="Helical" evidence="11">
    <location>
        <begin position="20"/>
        <end position="41"/>
    </location>
</feature>
<organism evidence="14 15">
    <name type="scientific">Arabidopsis arenosa</name>
    <name type="common">Sand rock-cress</name>
    <name type="synonym">Cardaminopsis arenosa</name>
    <dbReference type="NCBI Taxonomy" id="38785"/>
    <lineage>
        <taxon>Eukaryota</taxon>
        <taxon>Viridiplantae</taxon>
        <taxon>Streptophyta</taxon>
        <taxon>Embryophyta</taxon>
        <taxon>Tracheophyta</taxon>
        <taxon>Spermatophyta</taxon>
        <taxon>Magnoliopsida</taxon>
        <taxon>eudicotyledons</taxon>
        <taxon>Gunneridae</taxon>
        <taxon>Pentapetalae</taxon>
        <taxon>rosids</taxon>
        <taxon>malvids</taxon>
        <taxon>Brassicales</taxon>
        <taxon>Brassicaceae</taxon>
        <taxon>Camelineae</taxon>
        <taxon>Arabidopsis</taxon>
    </lineage>
</organism>
<evidence type="ECO:0000256" key="6">
    <source>
        <dbReference type="ARBA" id="ARBA00022860"/>
    </source>
</evidence>
<dbReference type="InterPro" id="IPR003689">
    <property type="entry name" value="ZIP"/>
</dbReference>
<dbReference type="PANTHER" id="PTHR31942">
    <property type="entry name" value="MLO-LIKE PROTEIN 1"/>
    <property type="match status" value="1"/>
</dbReference>
<protein>
    <recommendedName>
        <fullName evidence="13">GOST seven transmembrane domain-containing protein</fullName>
    </recommendedName>
</protein>
<feature type="transmembrane region" description="Helical" evidence="11">
    <location>
        <begin position="356"/>
        <end position="379"/>
    </location>
</feature>
<comment type="similarity">
    <text evidence="2">Belongs to the MLO family.</text>
</comment>
<feature type="transmembrane region" description="Helical" evidence="11">
    <location>
        <begin position="832"/>
        <end position="851"/>
    </location>
</feature>
<keyword evidence="10" id="KW-0568">Pathogenesis-related protein</keyword>
<dbReference type="Pfam" id="PF03094">
    <property type="entry name" value="Mlo"/>
    <property type="match status" value="1"/>
</dbReference>
<evidence type="ECO:0000256" key="11">
    <source>
        <dbReference type="RuleBase" id="RU362088"/>
    </source>
</evidence>
<feature type="transmembrane region" description="Helical" evidence="11">
    <location>
        <begin position="1445"/>
        <end position="1464"/>
    </location>
</feature>
<evidence type="ECO:0000259" key="13">
    <source>
        <dbReference type="Pfam" id="PF06814"/>
    </source>
</evidence>
<evidence type="ECO:0000256" key="7">
    <source>
        <dbReference type="ARBA" id="ARBA00022989"/>
    </source>
</evidence>
<feature type="transmembrane region" description="Helical" evidence="11">
    <location>
        <begin position="863"/>
        <end position="882"/>
    </location>
</feature>
<dbReference type="GO" id="GO:0005516">
    <property type="term" value="F:calmodulin binding"/>
    <property type="evidence" value="ECO:0007669"/>
    <property type="project" value="UniProtKB-KW"/>
</dbReference>
<keyword evidence="15" id="KW-1185">Reference proteome</keyword>
<feature type="transmembrane region" description="Helical" evidence="11">
    <location>
        <begin position="1145"/>
        <end position="1166"/>
    </location>
</feature>
<comment type="similarity">
    <text evidence="11">Belongs to the ZIP transporter (TC 2.A.5) family.</text>
</comment>
<evidence type="ECO:0000256" key="1">
    <source>
        <dbReference type="ARBA" id="ARBA00004141"/>
    </source>
</evidence>
<comment type="caution">
    <text evidence="11">Lacks conserved residue(s) required for the propagation of feature annotation.</text>
</comment>
<keyword evidence="7 11" id="KW-1133">Transmembrane helix</keyword>
<evidence type="ECO:0000256" key="4">
    <source>
        <dbReference type="ARBA" id="ARBA00022692"/>
    </source>
</evidence>
<feature type="transmembrane region" description="Helical" evidence="11">
    <location>
        <begin position="941"/>
        <end position="959"/>
    </location>
</feature>
<sequence length="1465" mass="164038">MEHMMKEGRSLAETPTYSVASVVTVLVFVCFLVERAIYRFGKWLKKTRRKALFTSLEKMKEELMLLGLISLLLSQSARWISEICVNSSLFNSKFYICSEEDYGIHKKVLLEHTSSTNQSSLPHHGIHEAAHQCGHGREPFVSYEGLEQLLRFLFVLGITHVLYSGIAIGLAMSKIYSWRKWEAQAIIMAESDIHAKKTKVMKRQSTFVFHHASHPWSNNRFLIWMLCFLRQFRGSIRKSDYFALRLGFLTKHNLPFTYNFHMYMVRTMEDEFHGIVGISWPLWVYAIVCICINVHGLNMYFWISFIPAILVMLVGTKLEHVVSKLALEVKEQQTGTTNGAQVKPRDGLFWFGKPEILLRLIQFIIFQNAFEMATFIWFLWGIKERSCFMKNHVMISSRLISGVLVQFWCSYGTVPLNVIVTQMGSRHKKAVIAESVRDSLHSWCKRVKERSKHTRSVCSLDTATIDERDEMTVGTLSRSSSMTSLNQITINSIDQAESIFGAAASSSSPQDGYTSRVEEYLSETYNNIADGSIHEYNNQGFTQISNARYFVGGSEGICGSEFLDVHPSSDTPLLKGNSFIRFDDITFVRTKESASKQNSTQVTAGLVEAILFEVKQKDRVGGSFFKSEDMCCTPKLADAGSCKLGEVMISADPSDPEWPKRIPTFFKRGEEEVKMSPEAVIIKKTGWYTVYFMTCDPELDGTTIRGRTVWKNRGGYLQGDKAPLMKFYAFMLLAYVVLGLLWFPQVAQYWKDGIQLHSHISLVIVFTMGELAFLYFDFAYLDSAGTSPMEVTVWAITLSSMRKALSRLLLLVISSGYGIVRPTLGGITLRMLLIGVLCFVISESLGLAMQFGNFSENGMTFLMLSWAILETCFIQLIFRSLWKTLKKLKLNKRNIAKLQLYKKFATMLVTMMVLNFAWFYVQVYVYNSLSEFWQVKWMIPTLWYSLSYALLVLICLFWPPSEKPMRYLYVADMVEEAEEDDLSVAETGMNVTKAEDGDVERYERKTLLEAFIILLGNLPGESNRIFCFMNLLTHFLLLLDPEEEEETLVPMIIVDVLWKLFPLYSFGSERDSLSESILQIIPETMASSTTKILCDAGESDLCRDDSAAFLLKFVAIASILLAGAAGVAIPLIGRNRRFLQTEGNLFVAAKAFAAGVILATGFVHMLAGGTEALSNPCLPDYPWSKFPFPGFFAMVAALVTLLVDFMGTQYYERKQERNQAAGETAVVEPGREETAVVPVVGERVNDNKVFGEEDGGGIHIVGIRAHAAHHRHSHSNSHGTCDGHAHGHSHGHGHGHVHGNSDVENGARHVVVSQILELGIVSHSIIIGLSLGVSQSPCTIRPLIAALSFHQFFEGFALGGCISQAQFRNKSATIMACFFALTTPIGIGIGTAVASSFNSHSPGALVTEGILDSLSAGILVYMALVDLIAADFLSKRMSCNVRLQVVSYIMLFLGAGLMSALAIWA</sequence>
<evidence type="ECO:0000256" key="12">
    <source>
        <dbReference type="SAM" id="MobiDB-lite"/>
    </source>
</evidence>
<feature type="transmembrane region" description="Helical" evidence="11">
    <location>
        <begin position="903"/>
        <end position="921"/>
    </location>
</feature>
<gene>
    <name evidence="14" type="ORF">AARE701A_LOCUS881</name>
</gene>